<reference evidence="2 3" key="1">
    <citation type="submission" date="2025-05" db="UniProtKB">
        <authorList>
            <consortium name="RefSeq"/>
        </authorList>
    </citation>
    <scope>IDENTIFICATION</scope>
    <source>
        <tissue evidence="2 3">Muscle</tissue>
    </source>
</reference>
<keyword evidence="1" id="KW-1185">Reference proteome</keyword>
<evidence type="ECO:0000313" key="1">
    <source>
        <dbReference type="Proteomes" id="UP000694941"/>
    </source>
</evidence>
<name>A0ABM1TGT4_LIMPO</name>
<dbReference type="GeneID" id="106470750"/>
<protein>
    <submittedName>
        <fullName evidence="2 3">Protein C8orf37 homolog</fullName>
    </submittedName>
</protein>
<evidence type="ECO:0000313" key="3">
    <source>
        <dbReference type="RefSeq" id="XP_022255090.1"/>
    </source>
</evidence>
<proteinExistence type="predicted"/>
<sequence length="103" mass="11433">MADDIDQLLDEVESKYLEKVETKKQKCSVREHRKNGAPNGLTVDLEKAIDDICELPNPEEEIPDKRFQTLHTTSTGPTSRRCLTVYLGGTALSTGLSSSLAQR</sequence>
<accession>A0ABM1TGT4</accession>
<evidence type="ECO:0000313" key="2">
    <source>
        <dbReference type="RefSeq" id="XP_013786769.2"/>
    </source>
</evidence>
<organism evidence="1 3">
    <name type="scientific">Limulus polyphemus</name>
    <name type="common">Atlantic horseshoe crab</name>
    <dbReference type="NCBI Taxonomy" id="6850"/>
    <lineage>
        <taxon>Eukaryota</taxon>
        <taxon>Metazoa</taxon>
        <taxon>Ecdysozoa</taxon>
        <taxon>Arthropoda</taxon>
        <taxon>Chelicerata</taxon>
        <taxon>Merostomata</taxon>
        <taxon>Xiphosura</taxon>
        <taxon>Limulidae</taxon>
        <taxon>Limulus</taxon>
    </lineage>
</organism>
<gene>
    <name evidence="2 3" type="primary">LOC106470750</name>
</gene>
<dbReference type="RefSeq" id="XP_013786769.2">
    <property type="nucleotide sequence ID" value="XM_013931315.2"/>
</dbReference>
<dbReference type="Proteomes" id="UP000694941">
    <property type="component" value="Unplaced"/>
</dbReference>
<dbReference type="RefSeq" id="XP_022255090.1">
    <property type="nucleotide sequence ID" value="XM_022399382.1"/>
</dbReference>